<keyword evidence="10" id="KW-1185">Reference proteome</keyword>
<evidence type="ECO:0000256" key="1">
    <source>
        <dbReference type="ARBA" id="ARBA00004651"/>
    </source>
</evidence>
<keyword evidence="4" id="KW-1003">Cell membrane</keyword>
<proteinExistence type="inferred from homology"/>
<dbReference type="InterPro" id="IPR038665">
    <property type="entry name" value="Voltage-dep_anion_channel_sf"/>
</dbReference>
<evidence type="ECO:0000256" key="3">
    <source>
        <dbReference type="ARBA" id="ARBA00022448"/>
    </source>
</evidence>
<feature type="transmembrane region" description="Helical" evidence="8">
    <location>
        <begin position="249"/>
        <end position="269"/>
    </location>
</feature>
<dbReference type="RefSeq" id="WP_179462707.1">
    <property type="nucleotide sequence ID" value="NZ_JACBZX010000001.1"/>
</dbReference>
<feature type="transmembrane region" description="Helical" evidence="8">
    <location>
        <begin position="289"/>
        <end position="310"/>
    </location>
</feature>
<protein>
    <submittedName>
        <fullName evidence="9">Tellurite resistance protein TehA-like permease</fullName>
    </submittedName>
</protein>
<gene>
    <name evidence="9" type="ORF">BJY28_001797</name>
</gene>
<feature type="transmembrane region" description="Helical" evidence="8">
    <location>
        <begin position="150"/>
        <end position="174"/>
    </location>
</feature>
<dbReference type="Gene3D" id="1.50.10.150">
    <property type="entry name" value="Voltage-dependent anion channel"/>
    <property type="match status" value="1"/>
</dbReference>
<dbReference type="GO" id="GO:0005886">
    <property type="term" value="C:plasma membrane"/>
    <property type="evidence" value="ECO:0007669"/>
    <property type="project" value="UniProtKB-SubCell"/>
</dbReference>
<evidence type="ECO:0000313" key="9">
    <source>
        <dbReference type="EMBL" id="NYG37328.1"/>
    </source>
</evidence>
<evidence type="ECO:0000256" key="7">
    <source>
        <dbReference type="ARBA" id="ARBA00023136"/>
    </source>
</evidence>
<comment type="similarity">
    <text evidence="2">Belongs to the tellurite-resistance/dicarboxylate transporter (TDT) family.</text>
</comment>
<dbReference type="InterPro" id="IPR004695">
    <property type="entry name" value="SLAC1/Mae1/Ssu1/TehA"/>
</dbReference>
<comment type="subcellular location">
    <subcellularLocation>
        <location evidence="1">Cell membrane</location>
        <topology evidence="1">Multi-pass membrane protein</topology>
    </subcellularLocation>
</comment>
<feature type="transmembrane region" description="Helical" evidence="8">
    <location>
        <begin position="122"/>
        <end position="144"/>
    </location>
</feature>
<dbReference type="Pfam" id="PF03595">
    <property type="entry name" value="SLAC1"/>
    <property type="match status" value="1"/>
</dbReference>
<dbReference type="AlphaFoldDB" id="A0A852X4I5"/>
<feature type="transmembrane region" description="Helical" evidence="8">
    <location>
        <begin position="75"/>
        <end position="101"/>
    </location>
</feature>
<feature type="transmembrane region" description="Helical" evidence="8">
    <location>
        <begin position="330"/>
        <end position="349"/>
    </location>
</feature>
<organism evidence="9 10">
    <name type="scientific">Janibacter alkaliphilus</name>
    <dbReference type="NCBI Taxonomy" id="1069963"/>
    <lineage>
        <taxon>Bacteria</taxon>
        <taxon>Bacillati</taxon>
        <taxon>Actinomycetota</taxon>
        <taxon>Actinomycetes</taxon>
        <taxon>Micrococcales</taxon>
        <taxon>Intrasporangiaceae</taxon>
        <taxon>Janibacter</taxon>
    </lineage>
</organism>
<keyword evidence="5 8" id="KW-0812">Transmembrane</keyword>
<evidence type="ECO:0000256" key="8">
    <source>
        <dbReference type="SAM" id="Phobius"/>
    </source>
</evidence>
<feature type="transmembrane region" description="Helical" evidence="8">
    <location>
        <begin position="186"/>
        <end position="208"/>
    </location>
</feature>
<keyword evidence="6 8" id="KW-1133">Transmembrane helix</keyword>
<dbReference type="Proteomes" id="UP000592181">
    <property type="component" value="Unassembled WGS sequence"/>
</dbReference>
<feature type="transmembrane region" description="Helical" evidence="8">
    <location>
        <begin position="355"/>
        <end position="383"/>
    </location>
</feature>
<evidence type="ECO:0000256" key="4">
    <source>
        <dbReference type="ARBA" id="ARBA00022475"/>
    </source>
</evidence>
<evidence type="ECO:0000313" key="10">
    <source>
        <dbReference type="Proteomes" id="UP000592181"/>
    </source>
</evidence>
<keyword evidence="3" id="KW-0813">Transport</keyword>
<accession>A0A852X4I5</accession>
<sequence>MTTISEGESTVAQHVEVAGAARAGSGIVRRGAAGAARAGRGAAAPVVPPVGPPWFGAVMGTGILSSLLQRAELGALSAIGAPVLLGLGWLLLLGLALGYLVRLRAGRTSLRQSVAAVADATAWGLVAMGVLSIGGATLATLPSLGAPTGLAVTLAAALWVAGTLLGLVTTLAFARRVPREPGAPTFTWGLPVVPPMVSATTGAALAAALTTSGVALAVLVVSAACFVLSLVVGGWIFAAAYRHHRRVPLPLAASVSAWIPLGIVGQSTAAAQGIAPETGRWSSPDVAELLRGLAVGYGAVVLLVGMPLVLWAVRRTVSGLAQGMPFSPGWWALTFPLGTLALGAGALGAGAGSAALVALGVALTLALVGTGTFCALATVRVLVAARR</sequence>
<reference evidence="9 10" key="1">
    <citation type="submission" date="2020-07" db="EMBL/GenBank/DDBJ databases">
        <title>Sequencing the genomes of 1000 actinobacteria strains.</title>
        <authorList>
            <person name="Klenk H.-P."/>
        </authorList>
    </citation>
    <scope>NUCLEOTIDE SEQUENCE [LARGE SCALE GENOMIC DNA]</scope>
    <source>
        <strain evidence="9 10">DSM 24723</strain>
    </source>
</reference>
<name>A0A852X4I5_9MICO</name>
<dbReference type="PANTHER" id="PTHR31686:SF1">
    <property type="entry name" value="SULFITE EFFLUX PUMP SSU1"/>
    <property type="match status" value="1"/>
</dbReference>
<dbReference type="GO" id="GO:0055085">
    <property type="term" value="P:transmembrane transport"/>
    <property type="evidence" value="ECO:0007669"/>
    <property type="project" value="InterPro"/>
</dbReference>
<dbReference type="PANTHER" id="PTHR31686">
    <property type="match status" value="1"/>
</dbReference>
<feature type="transmembrane region" description="Helical" evidence="8">
    <location>
        <begin position="214"/>
        <end position="237"/>
    </location>
</feature>
<evidence type="ECO:0000256" key="2">
    <source>
        <dbReference type="ARBA" id="ARBA00008566"/>
    </source>
</evidence>
<dbReference type="EMBL" id="JACBZX010000001">
    <property type="protein sequence ID" value="NYG37328.1"/>
    <property type="molecule type" value="Genomic_DNA"/>
</dbReference>
<evidence type="ECO:0000256" key="6">
    <source>
        <dbReference type="ARBA" id="ARBA00022989"/>
    </source>
</evidence>
<dbReference type="InterPro" id="IPR051629">
    <property type="entry name" value="Sulfite_efflux_TDT"/>
</dbReference>
<evidence type="ECO:0000256" key="5">
    <source>
        <dbReference type="ARBA" id="ARBA00022692"/>
    </source>
</evidence>
<keyword evidence="7 8" id="KW-0472">Membrane</keyword>
<comment type="caution">
    <text evidence="9">The sequence shown here is derived from an EMBL/GenBank/DDBJ whole genome shotgun (WGS) entry which is preliminary data.</text>
</comment>